<keyword evidence="6" id="KW-0449">Lipoprotein</keyword>
<evidence type="ECO:0000256" key="6">
    <source>
        <dbReference type="ARBA" id="ARBA00023288"/>
    </source>
</evidence>
<evidence type="ECO:0000313" key="10">
    <source>
        <dbReference type="Proteomes" id="UP000092124"/>
    </source>
</evidence>
<gene>
    <name evidence="9" type="ORF">A6R68_11871</name>
</gene>
<keyword evidence="7" id="KW-0732">Signal</keyword>
<dbReference type="STRING" id="56216.A0A1A6FTU3"/>
<keyword evidence="5" id="KW-0325">Glycoprotein</keyword>
<evidence type="ECO:0000313" key="9">
    <source>
        <dbReference type="EMBL" id="OBS57004.1"/>
    </source>
</evidence>
<dbReference type="PANTHER" id="PTHR16675">
    <property type="entry name" value="MHC CLASS I-RELATED"/>
    <property type="match status" value="1"/>
</dbReference>
<comment type="caution">
    <text evidence="9">The sequence shown here is derived from an EMBL/GenBank/DDBJ whole genome shotgun (WGS) entry which is preliminary data.</text>
</comment>
<dbReference type="Gene3D" id="3.30.500.10">
    <property type="entry name" value="MHC class I-like antigen recognition-like"/>
    <property type="match status" value="2"/>
</dbReference>
<dbReference type="Pfam" id="PF14586">
    <property type="entry name" value="MHC_I_2"/>
    <property type="match status" value="1"/>
</dbReference>
<dbReference type="PANTHER" id="PTHR16675:SF147">
    <property type="entry name" value="HISTOCOMPATIBILITY ANTIGEN 60B-RELATED"/>
    <property type="match status" value="1"/>
</dbReference>
<dbReference type="AlphaFoldDB" id="A0A1A6FTU3"/>
<evidence type="ECO:0000256" key="3">
    <source>
        <dbReference type="ARBA" id="ARBA00008353"/>
    </source>
</evidence>
<dbReference type="GO" id="GO:0005615">
    <property type="term" value="C:extracellular space"/>
    <property type="evidence" value="ECO:0007669"/>
    <property type="project" value="TreeGrafter"/>
</dbReference>
<dbReference type="InterPro" id="IPR011162">
    <property type="entry name" value="MHC_I/II-like_Ag-recog"/>
</dbReference>
<comment type="subcellular location">
    <subcellularLocation>
        <location evidence="2">Cell membrane</location>
        <topology evidence="2">Lipid-anchor</topology>
        <topology evidence="2">GPI-anchor</topology>
    </subcellularLocation>
</comment>
<dbReference type="SUPFAM" id="SSF54452">
    <property type="entry name" value="MHC antigen-recognition domain"/>
    <property type="match status" value="1"/>
</dbReference>
<dbReference type="InterPro" id="IPR029287">
    <property type="entry name" value="RAE-1"/>
</dbReference>
<keyword evidence="4" id="KW-0336">GPI-anchor</keyword>
<evidence type="ECO:0000256" key="2">
    <source>
        <dbReference type="ARBA" id="ARBA00004609"/>
    </source>
</evidence>
<dbReference type="GO" id="GO:0002476">
    <property type="term" value="P:antigen processing and presentation of endogenous peptide antigen via MHC class Ib"/>
    <property type="evidence" value="ECO:0007669"/>
    <property type="project" value="TreeGrafter"/>
</dbReference>
<sequence>MELAAATKLIYCRLALLLSVLSVCLCAGLDDTNDIFCNFTVKARSTPWYEGWCSVNGVPFLKYRDNKATPLGDLGKVVNATKACTDFTQRHHTWQVTMEFQYKQGQLTDASWNFTIDGEPSFYFNPKNNSWGVIHDKATGIMKQWQTNRELAQDLSTFSMGDSGHCLKELKNHLKEIP</sequence>
<dbReference type="GO" id="GO:0001916">
    <property type="term" value="P:positive regulation of T cell mediated cytotoxicity"/>
    <property type="evidence" value="ECO:0007669"/>
    <property type="project" value="TreeGrafter"/>
</dbReference>
<evidence type="ECO:0000256" key="1">
    <source>
        <dbReference type="ARBA" id="ARBA00002305"/>
    </source>
</evidence>
<name>A0A1A6FTU3_NEOLE</name>
<keyword evidence="4" id="KW-0472">Membrane</keyword>
<dbReference type="EMBL" id="LZPO01118026">
    <property type="protein sequence ID" value="OBS57004.1"/>
    <property type="molecule type" value="Genomic_DNA"/>
</dbReference>
<dbReference type="Proteomes" id="UP000092124">
    <property type="component" value="Unassembled WGS sequence"/>
</dbReference>
<dbReference type="InterPro" id="IPR050208">
    <property type="entry name" value="MHC_class-I_related"/>
</dbReference>
<comment type="function">
    <text evidence="1">Acts as a ligand for KLRK1.</text>
</comment>
<dbReference type="OrthoDB" id="9531345at2759"/>
<evidence type="ECO:0000259" key="8">
    <source>
        <dbReference type="Pfam" id="PF14586"/>
    </source>
</evidence>
<comment type="similarity">
    <text evidence="3">Belongs to the NKG2D ligand family.</text>
</comment>
<feature type="non-terminal residue" evidence="9">
    <location>
        <position position="178"/>
    </location>
</feature>
<dbReference type="GO" id="GO:0009897">
    <property type="term" value="C:external side of plasma membrane"/>
    <property type="evidence" value="ECO:0007669"/>
    <property type="project" value="TreeGrafter"/>
</dbReference>
<organism evidence="9 10">
    <name type="scientific">Neotoma lepida</name>
    <name type="common">Desert woodrat</name>
    <dbReference type="NCBI Taxonomy" id="56216"/>
    <lineage>
        <taxon>Eukaryota</taxon>
        <taxon>Metazoa</taxon>
        <taxon>Chordata</taxon>
        <taxon>Craniata</taxon>
        <taxon>Vertebrata</taxon>
        <taxon>Euteleostomi</taxon>
        <taxon>Mammalia</taxon>
        <taxon>Eutheria</taxon>
        <taxon>Euarchontoglires</taxon>
        <taxon>Glires</taxon>
        <taxon>Rodentia</taxon>
        <taxon>Myomorpha</taxon>
        <taxon>Muroidea</taxon>
        <taxon>Cricetidae</taxon>
        <taxon>Neotominae</taxon>
        <taxon>Neotoma</taxon>
    </lineage>
</organism>
<dbReference type="InterPro" id="IPR037055">
    <property type="entry name" value="MHC_I-like_Ag-recog_sf"/>
</dbReference>
<keyword evidence="10" id="KW-1185">Reference proteome</keyword>
<dbReference type="GO" id="GO:0002486">
    <property type="term" value="P:antigen processing and presentation of endogenous peptide antigen via MHC class I via ER pathway, TAP-independent"/>
    <property type="evidence" value="ECO:0007669"/>
    <property type="project" value="TreeGrafter"/>
</dbReference>
<evidence type="ECO:0000256" key="5">
    <source>
        <dbReference type="ARBA" id="ARBA00023180"/>
    </source>
</evidence>
<feature type="domain" description="Retinoic acid early-inducible protein 1" evidence="8">
    <location>
        <begin position="78"/>
        <end position="159"/>
    </location>
</feature>
<evidence type="ECO:0000256" key="4">
    <source>
        <dbReference type="ARBA" id="ARBA00022622"/>
    </source>
</evidence>
<reference evidence="9 10" key="1">
    <citation type="submission" date="2016-06" db="EMBL/GenBank/DDBJ databases">
        <title>The Draft Genome Sequence and Annotation of the Desert Woodrat Neotoma lepida.</title>
        <authorList>
            <person name="Campbell M."/>
            <person name="Oakeson K.F."/>
            <person name="Yandell M."/>
            <person name="Halpert J.R."/>
            <person name="Dearing D."/>
        </authorList>
    </citation>
    <scope>NUCLEOTIDE SEQUENCE [LARGE SCALE GENOMIC DNA]</scope>
    <source>
        <strain evidence="9">417</strain>
        <tissue evidence="9">Liver</tissue>
    </source>
</reference>
<protein>
    <recommendedName>
        <fullName evidence="8">Retinoic acid early-inducible protein 1 domain-containing protein</fullName>
    </recommendedName>
</protein>
<feature type="chain" id="PRO_5008345043" description="Retinoic acid early-inducible protein 1 domain-containing protein" evidence="7">
    <location>
        <begin position="27"/>
        <end position="178"/>
    </location>
</feature>
<dbReference type="GO" id="GO:0006955">
    <property type="term" value="P:immune response"/>
    <property type="evidence" value="ECO:0007669"/>
    <property type="project" value="TreeGrafter"/>
</dbReference>
<proteinExistence type="inferred from homology"/>
<accession>A0A1A6FTU3</accession>
<evidence type="ECO:0000256" key="7">
    <source>
        <dbReference type="SAM" id="SignalP"/>
    </source>
</evidence>
<feature type="signal peptide" evidence="7">
    <location>
        <begin position="1"/>
        <end position="26"/>
    </location>
</feature>